<dbReference type="CDD" id="cd00332">
    <property type="entry name" value="PAL-HAL"/>
    <property type="match status" value="1"/>
</dbReference>
<comment type="subcellular location">
    <subcellularLocation>
        <location evidence="6 9">Cytoplasm</location>
    </subcellularLocation>
</comment>
<dbReference type="RefSeq" id="WP_284262681.1">
    <property type="nucleotide sequence ID" value="NZ_BSOW01000004.1"/>
</dbReference>
<comment type="similarity">
    <text evidence="6 7">Belongs to the PAL/histidase family.</text>
</comment>
<feature type="cross-link" description="5-imidazolinone (Ala-Gly)" evidence="6">
    <location>
        <begin position="146"/>
        <end position="148"/>
    </location>
</feature>
<dbReference type="HAMAP" id="MF_00229">
    <property type="entry name" value="His_ammonia_lyase"/>
    <property type="match status" value="1"/>
</dbReference>
<comment type="PTM">
    <text evidence="6">Contains an active site 4-methylidene-imidazol-5-one (MIO), which is formed autocatalytically by cyclization and dehydration of residues Ala-Ser-Gly.</text>
</comment>
<evidence type="ECO:0000256" key="1">
    <source>
        <dbReference type="ARBA" id="ARBA00005113"/>
    </source>
</evidence>
<evidence type="ECO:0000256" key="5">
    <source>
        <dbReference type="ARBA" id="ARBA00049269"/>
    </source>
</evidence>
<dbReference type="InterPro" id="IPR005921">
    <property type="entry name" value="HutH"/>
</dbReference>
<dbReference type="Proteomes" id="UP001156905">
    <property type="component" value="Unassembled WGS sequence"/>
</dbReference>
<keyword evidence="4 6" id="KW-0456">Lyase</keyword>
<dbReference type="InterPro" id="IPR022313">
    <property type="entry name" value="Phe/His_NH3-lyase_AS"/>
</dbReference>
<keyword evidence="6" id="KW-0963">Cytoplasm</keyword>
<proteinExistence type="inferred from homology"/>
<dbReference type="InterPro" id="IPR001106">
    <property type="entry name" value="Aromatic_Lyase"/>
</dbReference>
<evidence type="ECO:0000256" key="8">
    <source>
        <dbReference type="RuleBase" id="RU004479"/>
    </source>
</evidence>
<dbReference type="NCBIfam" id="NF006871">
    <property type="entry name" value="PRK09367.1"/>
    <property type="match status" value="1"/>
</dbReference>
<evidence type="ECO:0000256" key="9">
    <source>
        <dbReference type="RuleBase" id="RU004480"/>
    </source>
</evidence>
<reference evidence="11" key="1">
    <citation type="journal article" date="2019" name="Int. J. Syst. Evol. Microbiol.">
        <title>The Global Catalogue of Microorganisms (GCM) 10K type strain sequencing project: providing services to taxonomists for standard genome sequencing and annotation.</title>
        <authorList>
            <consortium name="The Broad Institute Genomics Platform"/>
            <consortium name="The Broad Institute Genome Sequencing Center for Infectious Disease"/>
            <person name="Wu L."/>
            <person name="Ma J."/>
        </authorList>
    </citation>
    <scope>NUCLEOTIDE SEQUENCE [LARGE SCALE GENOMIC DNA]</scope>
    <source>
        <strain evidence="11">NBRC 102520</strain>
    </source>
</reference>
<evidence type="ECO:0000256" key="7">
    <source>
        <dbReference type="RuleBase" id="RU003954"/>
    </source>
</evidence>
<protein>
    <recommendedName>
        <fullName evidence="2 6">Histidine ammonia-lyase</fullName>
        <shortName evidence="6">Histidase</shortName>
        <ecNumber evidence="2 6">4.3.1.3</ecNumber>
    </recommendedName>
</protein>
<organism evidence="10 11">
    <name type="scientific">Bradyrhizobium iriomotense</name>
    <dbReference type="NCBI Taxonomy" id="441950"/>
    <lineage>
        <taxon>Bacteria</taxon>
        <taxon>Pseudomonadati</taxon>
        <taxon>Pseudomonadota</taxon>
        <taxon>Alphaproteobacteria</taxon>
        <taxon>Hyphomicrobiales</taxon>
        <taxon>Nitrobacteraceae</taxon>
        <taxon>Bradyrhizobium</taxon>
    </lineage>
</organism>
<dbReference type="InterPro" id="IPR024083">
    <property type="entry name" value="Fumarase/histidase_N"/>
</dbReference>
<dbReference type="SUPFAM" id="SSF48557">
    <property type="entry name" value="L-aspartase-like"/>
    <property type="match status" value="1"/>
</dbReference>
<accession>A0ABQ6AQX7</accession>
<keyword evidence="11" id="KW-1185">Reference proteome</keyword>
<dbReference type="Gene3D" id="1.10.275.10">
    <property type="entry name" value="Fumarase/aspartase (N-terminal domain)"/>
    <property type="match status" value="1"/>
</dbReference>
<dbReference type="PROSITE" id="PS00488">
    <property type="entry name" value="PAL_HISTIDASE"/>
    <property type="match status" value="1"/>
</dbReference>
<comment type="catalytic activity">
    <reaction evidence="5 6 8">
        <text>L-histidine = trans-urocanate + NH4(+)</text>
        <dbReference type="Rhea" id="RHEA:21232"/>
        <dbReference type="ChEBI" id="CHEBI:17771"/>
        <dbReference type="ChEBI" id="CHEBI:28938"/>
        <dbReference type="ChEBI" id="CHEBI:57595"/>
        <dbReference type="EC" id="4.3.1.3"/>
    </reaction>
</comment>
<gene>
    <name evidence="6 10" type="primary">hutH</name>
    <name evidence="10" type="ORF">GCM10007857_13830</name>
</gene>
<evidence type="ECO:0000313" key="11">
    <source>
        <dbReference type="Proteomes" id="UP001156905"/>
    </source>
</evidence>
<dbReference type="EMBL" id="BSOW01000004">
    <property type="protein sequence ID" value="GLR84673.1"/>
    <property type="molecule type" value="Genomic_DNA"/>
</dbReference>
<evidence type="ECO:0000256" key="6">
    <source>
        <dbReference type="HAMAP-Rule" id="MF_00229"/>
    </source>
</evidence>
<dbReference type="PANTHER" id="PTHR10362">
    <property type="entry name" value="HISTIDINE AMMONIA-LYASE"/>
    <property type="match status" value="1"/>
</dbReference>
<sequence>MSGIATPIVVTPGRVSLGDLAQVLAGATVELDPSFWPAVDAASAIVIAAAKAPAPAYGINTGFGKLASKRISPDQTATLQHNLIVSHCCGVGPPTPGPVVRLMIALKIISLGRGASGVRRDVIVQLQAMLARGVLPLVPQQGSVGASGDLAPLAHMAAVMIGEGQAVVGGTTMPGREALARAGLAPLTLGPKEGLALINGTQFSTAYAISGLLRAHALSCASLVTGALSVDAAMASTVPFRPEIHALRGHPGQIVAGATLMALLEGSDIRQSHLEGDERVQDPYCLRCQPQVAGAALDVLTQAASTLMIEANSVTDNPLVLVETGEIVSGGNFHAEPVAFAADGIALALSEIGAISERRIATLVDPALNFGLPPFLTPDPGLNSGFMIAEVTAAALYAENKQRAAPCSIDSTPTSANQEDHVSMAAHAARRLSDMADNLGSILGIELLVAAQGITLRLPHLTSPALASVIAALREVVPALGPDRYMADDLARAKALVEAGALPRIASSVLAKDPFPLLASEVAS</sequence>
<evidence type="ECO:0000256" key="4">
    <source>
        <dbReference type="ARBA" id="ARBA00023239"/>
    </source>
</evidence>
<dbReference type="InterPro" id="IPR008948">
    <property type="entry name" value="L-Aspartase-like"/>
</dbReference>
<dbReference type="EC" id="4.3.1.3" evidence="2 6"/>
<name>A0ABQ6AQX7_9BRAD</name>
<dbReference type="NCBIfam" id="TIGR01225">
    <property type="entry name" value="hutH"/>
    <property type="match status" value="1"/>
</dbReference>
<evidence type="ECO:0000313" key="10">
    <source>
        <dbReference type="EMBL" id="GLR84673.1"/>
    </source>
</evidence>
<dbReference type="Pfam" id="PF00221">
    <property type="entry name" value="Lyase_aromatic"/>
    <property type="match status" value="1"/>
</dbReference>
<feature type="modified residue" description="2,3-didehydroalanine (Ser)" evidence="6">
    <location>
        <position position="147"/>
    </location>
</feature>
<evidence type="ECO:0000256" key="3">
    <source>
        <dbReference type="ARBA" id="ARBA00022808"/>
    </source>
</evidence>
<comment type="caution">
    <text evidence="10">The sequence shown here is derived from an EMBL/GenBank/DDBJ whole genome shotgun (WGS) entry which is preliminary data.</text>
</comment>
<dbReference type="Gene3D" id="1.20.200.10">
    <property type="entry name" value="Fumarase/aspartase (Central domain)"/>
    <property type="match status" value="1"/>
</dbReference>
<comment type="pathway">
    <text evidence="1 6 8">Amino-acid degradation; L-histidine degradation into L-glutamate; N-formimidoyl-L-glutamate from L-histidine: step 1/3.</text>
</comment>
<keyword evidence="3 6" id="KW-0369">Histidine metabolism</keyword>
<evidence type="ECO:0000256" key="2">
    <source>
        <dbReference type="ARBA" id="ARBA00012994"/>
    </source>
</evidence>